<dbReference type="InterPro" id="IPR009050">
    <property type="entry name" value="Globin-like_sf"/>
</dbReference>
<evidence type="ECO:0000259" key="9">
    <source>
        <dbReference type="PROSITE" id="PS01033"/>
    </source>
</evidence>
<keyword evidence="5 8" id="KW-0561">Oxygen transport</keyword>
<dbReference type="InterPro" id="IPR013314">
    <property type="entry name" value="Globin_lamprey/hagfish"/>
</dbReference>
<dbReference type="PANTHER" id="PTHR47217:SF1">
    <property type="entry name" value="GLOBIN-LIKE PROTEIN"/>
    <property type="match status" value="1"/>
</dbReference>
<keyword evidence="4 8" id="KW-0349">Heme</keyword>
<evidence type="ECO:0000256" key="7">
    <source>
        <dbReference type="ARBA" id="ARBA00023004"/>
    </source>
</evidence>
<evidence type="ECO:0000256" key="1">
    <source>
        <dbReference type="ARBA" id="ARBA00008705"/>
    </source>
</evidence>
<comment type="similarity">
    <text evidence="1 8">Belongs to the globin family.</text>
</comment>
<dbReference type="SUPFAM" id="SSF46458">
    <property type="entry name" value="Globin-like"/>
    <property type="match status" value="1"/>
</dbReference>
<dbReference type="Ensembl" id="ENSEBUT00000003914.1">
    <property type="protein sequence ID" value="ENSEBUP00000003540.1"/>
    <property type="gene ID" value="ENSEBUG00000002551.1"/>
</dbReference>
<evidence type="ECO:0000256" key="8">
    <source>
        <dbReference type="RuleBase" id="RU000356"/>
    </source>
</evidence>
<dbReference type="GO" id="GO:0020037">
    <property type="term" value="F:heme binding"/>
    <property type="evidence" value="ECO:0007669"/>
    <property type="project" value="InterPro"/>
</dbReference>
<dbReference type="GeneTree" id="ENSGT00940000174973"/>
<keyword evidence="6" id="KW-0479">Metal-binding</keyword>
<evidence type="ECO:0000256" key="2">
    <source>
        <dbReference type="ARBA" id="ARBA00011245"/>
    </source>
</evidence>
<dbReference type="InterPro" id="IPR012292">
    <property type="entry name" value="Globin/Proto"/>
</dbReference>
<dbReference type="Pfam" id="PF00042">
    <property type="entry name" value="Globin"/>
    <property type="match status" value="1"/>
</dbReference>
<organism evidence="10 11">
    <name type="scientific">Eptatretus burgeri</name>
    <name type="common">Inshore hagfish</name>
    <dbReference type="NCBI Taxonomy" id="7764"/>
    <lineage>
        <taxon>Eukaryota</taxon>
        <taxon>Metazoa</taxon>
        <taxon>Chordata</taxon>
        <taxon>Craniata</taxon>
        <taxon>Vertebrata</taxon>
        <taxon>Cyclostomata</taxon>
        <taxon>Myxini</taxon>
        <taxon>Myxiniformes</taxon>
        <taxon>Myxinidae</taxon>
        <taxon>Eptatretinae</taxon>
        <taxon>Eptatretus</taxon>
    </lineage>
</organism>
<feature type="domain" description="Globin" evidence="9">
    <location>
        <begin position="11"/>
        <end position="182"/>
    </location>
</feature>
<evidence type="ECO:0000256" key="3">
    <source>
        <dbReference type="ARBA" id="ARBA00022448"/>
    </source>
</evidence>
<keyword evidence="7" id="KW-0408">Iron</keyword>
<keyword evidence="3 8" id="KW-0813">Transport</keyword>
<dbReference type="GO" id="GO:0005344">
    <property type="term" value="F:oxygen carrier activity"/>
    <property type="evidence" value="ECO:0007669"/>
    <property type="project" value="UniProtKB-KW"/>
</dbReference>
<sequence>MPIVDEGPLPTLSDGEKKGIRATWPNIYNDFEKNSLKVLLCFLKDFPGAQQLFPKFSEVKSADLPHNPEVKWQASRIINAINDAIRLMDKEREMIQFLKELSRKHSAEFQVDSRLFKEMVKIFAHQAFIPVGSKEAYEKLFSGGGGGGVCPSMFSRHIFPCMPCSPHHVDIPSQTIQMNHPV</sequence>
<dbReference type="Gene3D" id="1.10.490.10">
    <property type="entry name" value="Globins"/>
    <property type="match status" value="1"/>
</dbReference>
<keyword evidence="11" id="KW-1185">Reference proteome</keyword>
<dbReference type="PANTHER" id="PTHR47217">
    <property type="entry name" value="GLOBIN-LIKE PROTEIN"/>
    <property type="match status" value="1"/>
</dbReference>
<evidence type="ECO:0000313" key="10">
    <source>
        <dbReference type="Ensembl" id="ENSEBUP00000003540.1"/>
    </source>
</evidence>
<evidence type="ECO:0000256" key="4">
    <source>
        <dbReference type="ARBA" id="ARBA00022617"/>
    </source>
</evidence>
<comment type="subunit">
    <text evidence="2">Monomer.</text>
</comment>
<accession>A0A8C4N7P7</accession>
<dbReference type="PROSITE" id="PS01033">
    <property type="entry name" value="GLOBIN"/>
    <property type="match status" value="1"/>
</dbReference>
<reference evidence="10" key="1">
    <citation type="submission" date="2025-08" db="UniProtKB">
        <authorList>
            <consortium name="Ensembl"/>
        </authorList>
    </citation>
    <scope>IDENTIFICATION</scope>
</reference>
<dbReference type="InterPro" id="IPR044399">
    <property type="entry name" value="Mb-like_M"/>
</dbReference>
<proteinExistence type="inferred from homology"/>
<dbReference type="PRINTS" id="PR01906">
    <property type="entry name" value="FISHGLOBIN"/>
</dbReference>
<dbReference type="GO" id="GO:0019825">
    <property type="term" value="F:oxygen binding"/>
    <property type="evidence" value="ECO:0007669"/>
    <property type="project" value="InterPro"/>
</dbReference>
<dbReference type="CDD" id="cd01040">
    <property type="entry name" value="Mb-like"/>
    <property type="match status" value="1"/>
</dbReference>
<dbReference type="GO" id="GO:0016491">
    <property type="term" value="F:oxidoreductase activity"/>
    <property type="evidence" value="ECO:0007669"/>
    <property type="project" value="UniProtKB-ARBA"/>
</dbReference>
<name>A0A8C4N7P7_EPTBU</name>
<reference evidence="10" key="2">
    <citation type="submission" date="2025-09" db="UniProtKB">
        <authorList>
            <consortium name="Ensembl"/>
        </authorList>
    </citation>
    <scope>IDENTIFICATION</scope>
</reference>
<evidence type="ECO:0000256" key="5">
    <source>
        <dbReference type="ARBA" id="ARBA00022621"/>
    </source>
</evidence>
<dbReference type="InterPro" id="IPR000971">
    <property type="entry name" value="Globin"/>
</dbReference>
<dbReference type="AlphaFoldDB" id="A0A8C4N7P7"/>
<dbReference type="Proteomes" id="UP000694388">
    <property type="component" value="Unplaced"/>
</dbReference>
<protein>
    <recommendedName>
        <fullName evidence="9">Globin domain-containing protein</fullName>
    </recommendedName>
</protein>
<evidence type="ECO:0000256" key="6">
    <source>
        <dbReference type="ARBA" id="ARBA00022723"/>
    </source>
</evidence>
<evidence type="ECO:0000313" key="11">
    <source>
        <dbReference type="Proteomes" id="UP000694388"/>
    </source>
</evidence>
<dbReference type="GO" id="GO:0005506">
    <property type="term" value="F:iron ion binding"/>
    <property type="evidence" value="ECO:0007669"/>
    <property type="project" value="InterPro"/>
</dbReference>